<dbReference type="STRING" id="114155.A0A4Q9NSR6"/>
<reference evidence="2 3" key="1">
    <citation type="submission" date="2019-01" db="EMBL/GenBank/DDBJ databases">
        <title>Draft genome sequences of three monokaryotic isolates of the white-rot basidiomycete fungus Dichomitus squalens.</title>
        <authorList>
            <consortium name="DOE Joint Genome Institute"/>
            <person name="Lopez S.C."/>
            <person name="Andreopoulos B."/>
            <person name="Pangilinan J."/>
            <person name="Lipzen A."/>
            <person name="Riley R."/>
            <person name="Ahrendt S."/>
            <person name="Ng V."/>
            <person name="Barry K."/>
            <person name="Daum C."/>
            <person name="Grigoriev I.V."/>
            <person name="Hilden K.S."/>
            <person name="Makela M.R."/>
            <person name="de Vries R.P."/>
        </authorList>
    </citation>
    <scope>NUCLEOTIDE SEQUENCE [LARGE SCALE GENOMIC DNA]</scope>
    <source>
        <strain evidence="2 3">CBS 464.89</strain>
    </source>
</reference>
<dbReference type="Proteomes" id="UP000292082">
    <property type="component" value="Unassembled WGS sequence"/>
</dbReference>
<organism evidence="2 3">
    <name type="scientific">Dichomitus squalens</name>
    <dbReference type="NCBI Taxonomy" id="114155"/>
    <lineage>
        <taxon>Eukaryota</taxon>
        <taxon>Fungi</taxon>
        <taxon>Dikarya</taxon>
        <taxon>Basidiomycota</taxon>
        <taxon>Agaricomycotina</taxon>
        <taxon>Agaricomycetes</taxon>
        <taxon>Polyporales</taxon>
        <taxon>Polyporaceae</taxon>
        <taxon>Dichomitus</taxon>
    </lineage>
</organism>
<evidence type="ECO:0000313" key="2">
    <source>
        <dbReference type="EMBL" id="TBU56894.1"/>
    </source>
</evidence>
<feature type="region of interest" description="Disordered" evidence="1">
    <location>
        <begin position="174"/>
        <end position="202"/>
    </location>
</feature>
<dbReference type="InterPro" id="IPR041078">
    <property type="entry name" value="Plavaka"/>
</dbReference>
<protein>
    <submittedName>
        <fullName evidence="2">Uncharacterized protein</fullName>
    </submittedName>
</protein>
<proteinExistence type="predicted"/>
<dbReference type="AlphaFoldDB" id="A0A4Q9NSR6"/>
<accession>A0A4Q9NSR6</accession>
<gene>
    <name evidence="2" type="ORF">BD310DRAFT_822758</name>
</gene>
<evidence type="ECO:0000313" key="3">
    <source>
        <dbReference type="Proteomes" id="UP000292082"/>
    </source>
</evidence>
<name>A0A4Q9NSR6_9APHY</name>
<feature type="compositionally biased region" description="Low complexity" evidence="1">
    <location>
        <begin position="174"/>
        <end position="194"/>
    </location>
</feature>
<dbReference type="EMBL" id="ML145144">
    <property type="protein sequence ID" value="TBU56894.1"/>
    <property type="molecule type" value="Genomic_DNA"/>
</dbReference>
<dbReference type="Pfam" id="PF18759">
    <property type="entry name" value="Plavaka"/>
    <property type="match status" value="1"/>
</dbReference>
<sequence length="508" mass="56415">MSKLGMIFTLNPNPILFPSRRQRNVGVHGWKGNCEKLHDLVDIVDCTDAVDGNREECAFLDSEPDTPTPRTDATACNWLPIHLRPPNPPPSPPAIVERSLSPPQDAPPQVPHVVHRTEPNAFGLYREYTYRPQHDPEDDKTFRDLVDSVAFPLVAPRTTNKAPSAFRQLNNNSATTLSGSESQSSSTGPSRSNTPLPDSTYAPLRNASEYHLLRWQSSTSGATSNQAVNSLVRDVIHAPGFSPSHFPPNFTIQGARARLEKGQVGHSEGSPLRREDGWIKTRVKIHVPKEGRKFKSEEDAPVYEVEGVYIRDFMAVLECMYGGPAAADYHWVPHKLFWQPRIEARMRDPSTDECASTEAAPSRRTVYHTIHTNPGRAHGVAQVPSHSSSSSTVPIPMDASPETASSQHGRARAHEGIRVYTEVYNSEAMIEDDAAMRACPRHAHDPETLEYALAPIILYSDSTHLTNFGTASLWPMYAYPANQSKYIRGRPSMYSAHHVAYVPSVCFF</sequence>
<keyword evidence="3" id="KW-1185">Reference proteome</keyword>
<feature type="region of interest" description="Disordered" evidence="1">
    <location>
        <begin position="377"/>
        <end position="412"/>
    </location>
</feature>
<evidence type="ECO:0000256" key="1">
    <source>
        <dbReference type="SAM" id="MobiDB-lite"/>
    </source>
</evidence>
<feature type="region of interest" description="Disordered" evidence="1">
    <location>
        <begin position="85"/>
        <end position="112"/>
    </location>
</feature>